<evidence type="ECO:0000256" key="1">
    <source>
        <dbReference type="SAM" id="MobiDB-lite"/>
    </source>
</evidence>
<evidence type="ECO:0000313" key="2">
    <source>
        <dbReference type="EMBL" id="CAH1959626.1"/>
    </source>
</evidence>
<dbReference type="OrthoDB" id="6778229at2759"/>
<dbReference type="AlphaFoldDB" id="A0A9P0JRH3"/>
<proteinExistence type="predicted"/>
<name>A0A9P0JRH3_ACAOB</name>
<dbReference type="EMBL" id="CAKOFQ010006683">
    <property type="protein sequence ID" value="CAH1959626.1"/>
    <property type="molecule type" value="Genomic_DNA"/>
</dbReference>
<comment type="caution">
    <text evidence="2">The sequence shown here is derived from an EMBL/GenBank/DDBJ whole genome shotgun (WGS) entry which is preliminary data.</text>
</comment>
<accession>A0A9P0JRH3</accession>
<dbReference type="Proteomes" id="UP001152888">
    <property type="component" value="Unassembled WGS sequence"/>
</dbReference>
<evidence type="ECO:0000313" key="3">
    <source>
        <dbReference type="Proteomes" id="UP001152888"/>
    </source>
</evidence>
<feature type="compositionally biased region" description="Basic and acidic residues" evidence="1">
    <location>
        <begin position="59"/>
        <end position="78"/>
    </location>
</feature>
<protein>
    <submittedName>
        <fullName evidence="2">Uncharacterized protein</fullName>
    </submittedName>
</protein>
<feature type="region of interest" description="Disordered" evidence="1">
    <location>
        <begin position="51"/>
        <end position="92"/>
    </location>
</feature>
<organism evidence="2 3">
    <name type="scientific">Acanthoscelides obtectus</name>
    <name type="common">Bean weevil</name>
    <name type="synonym">Bruchus obtectus</name>
    <dbReference type="NCBI Taxonomy" id="200917"/>
    <lineage>
        <taxon>Eukaryota</taxon>
        <taxon>Metazoa</taxon>
        <taxon>Ecdysozoa</taxon>
        <taxon>Arthropoda</taxon>
        <taxon>Hexapoda</taxon>
        <taxon>Insecta</taxon>
        <taxon>Pterygota</taxon>
        <taxon>Neoptera</taxon>
        <taxon>Endopterygota</taxon>
        <taxon>Coleoptera</taxon>
        <taxon>Polyphaga</taxon>
        <taxon>Cucujiformia</taxon>
        <taxon>Chrysomeloidea</taxon>
        <taxon>Chrysomelidae</taxon>
        <taxon>Bruchinae</taxon>
        <taxon>Bruchini</taxon>
        <taxon>Acanthoscelides</taxon>
    </lineage>
</organism>
<reference evidence="2" key="1">
    <citation type="submission" date="2022-03" db="EMBL/GenBank/DDBJ databases">
        <authorList>
            <person name="Sayadi A."/>
        </authorList>
    </citation>
    <scope>NUCLEOTIDE SEQUENCE</scope>
</reference>
<keyword evidence="3" id="KW-1185">Reference proteome</keyword>
<sequence length="92" mass="10814">MTWVERLAEYDFENDHRAGLSHRITDTLCWRPCPPECSYRSKLEETTLVNDSSLAYNNQEDHERDPDIKRLKQWKEDDPVPLGPVDLSGARR</sequence>
<gene>
    <name evidence="2" type="ORF">ACAOBT_LOCUS3281</name>
</gene>